<comment type="cofactor">
    <cofactor evidence="2 12">
        <name>FAD</name>
        <dbReference type="ChEBI" id="CHEBI:57692"/>
    </cofactor>
</comment>
<comment type="subcellular location">
    <subcellularLocation>
        <location evidence="12">Cytoplasm</location>
    </subcellularLocation>
</comment>
<evidence type="ECO:0000256" key="11">
    <source>
        <dbReference type="ARBA" id="ARBA00023133"/>
    </source>
</evidence>
<evidence type="ECO:0000256" key="8">
    <source>
        <dbReference type="ARBA" id="ARBA00022630"/>
    </source>
</evidence>
<keyword evidence="8 12" id="KW-0285">Flavoprotein</keyword>
<gene>
    <name evidence="15" type="ORF">SAMN05445756_0287</name>
</gene>
<dbReference type="EMBL" id="FYEZ01000001">
    <property type="protein sequence ID" value="SNC60474.1"/>
    <property type="molecule type" value="Genomic_DNA"/>
</dbReference>
<dbReference type="SUPFAM" id="SSF54373">
    <property type="entry name" value="FAD-linked reductases, C-terminal domain"/>
    <property type="match status" value="1"/>
</dbReference>
<evidence type="ECO:0000256" key="2">
    <source>
        <dbReference type="ARBA" id="ARBA00001974"/>
    </source>
</evidence>
<dbReference type="SUPFAM" id="SSF51905">
    <property type="entry name" value="FAD/NAD(P)-binding domain"/>
    <property type="match status" value="1"/>
</dbReference>
<organism evidence="15 16">
    <name type="scientific">Kytococcus aerolatus</name>
    <dbReference type="NCBI Taxonomy" id="592308"/>
    <lineage>
        <taxon>Bacteria</taxon>
        <taxon>Bacillati</taxon>
        <taxon>Actinomycetota</taxon>
        <taxon>Actinomycetes</taxon>
        <taxon>Micrococcales</taxon>
        <taxon>Kytococcaceae</taxon>
        <taxon>Kytococcus</taxon>
    </lineage>
</organism>
<name>A0A212T3W7_9MICO</name>
<evidence type="ECO:0000256" key="4">
    <source>
        <dbReference type="ARBA" id="ARBA00004744"/>
    </source>
</evidence>
<evidence type="ECO:0000313" key="16">
    <source>
        <dbReference type="Proteomes" id="UP000198122"/>
    </source>
</evidence>
<dbReference type="Pfam" id="PF01593">
    <property type="entry name" value="Amino_oxidase"/>
    <property type="match status" value="1"/>
</dbReference>
<evidence type="ECO:0000256" key="5">
    <source>
        <dbReference type="ARBA" id="ARBA00008310"/>
    </source>
</evidence>
<dbReference type="Proteomes" id="UP000198122">
    <property type="component" value="Unassembled WGS sequence"/>
</dbReference>
<dbReference type="GO" id="GO:0005737">
    <property type="term" value="C:cytoplasm"/>
    <property type="evidence" value="ECO:0007669"/>
    <property type="project" value="UniProtKB-SubCell"/>
</dbReference>
<evidence type="ECO:0000313" key="15">
    <source>
        <dbReference type="EMBL" id="SNC60474.1"/>
    </source>
</evidence>
<dbReference type="Gene3D" id="3.50.50.60">
    <property type="entry name" value="FAD/NAD(P)-binding domain"/>
    <property type="match status" value="1"/>
</dbReference>
<feature type="region of interest" description="Disordered" evidence="13">
    <location>
        <begin position="209"/>
        <end position="237"/>
    </location>
</feature>
<feature type="domain" description="Amine oxidase" evidence="14">
    <location>
        <begin position="16"/>
        <end position="476"/>
    </location>
</feature>
<evidence type="ECO:0000256" key="1">
    <source>
        <dbReference type="ARBA" id="ARBA00001755"/>
    </source>
</evidence>
<keyword evidence="11 12" id="KW-0350">Heme biosynthesis</keyword>
<dbReference type="PANTHER" id="PTHR42923">
    <property type="entry name" value="PROTOPORPHYRINOGEN OXIDASE"/>
    <property type="match status" value="1"/>
</dbReference>
<dbReference type="NCBIfam" id="TIGR00562">
    <property type="entry name" value="proto_IX_ox"/>
    <property type="match status" value="1"/>
</dbReference>
<comment type="catalytic activity">
    <reaction evidence="1">
        <text>coproporphyrinogen III + 3 O2 = coproporphyrin III + 3 H2O2</text>
        <dbReference type="Rhea" id="RHEA:43436"/>
        <dbReference type="ChEBI" id="CHEBI:15379"/>
        <dbReference type="ChEBI" id="CHEBI:16240"/>
        <dbReference type="ChEBI" id="CHEBI:57309"/>
        <dbReference type="ChEBI" id="CHEBI:131725"/>
        <dbReference type="EC" id="1.3.3.15"/>
    </reaction>
    <physiologicalReaction direction="left-to-right" evidence="1">
        <dbReference type="Rhea" id="RHEA:43437"/>
    </physiologicalReaction>
</comment>
<evidence type="ECO:0000259" key="14">
    <source>
        <dbReference type="Pfam" id="PF01593"/>
    </source>
</evidence>
<dbReference type="InterPro" id="IPR002937">
    <property type="entry name" value="Amino_oxidase"/>
</dbReference>
<evidence type="ECO:0000256" key="7">
    <source>
        <dbReference type="ARBA" id="ARBA00019046"/>
    </source>
</evidence>
<dbReference type="UniPathway" id="UPA00252"/>
<keyword evidence="9 12" id="KW-0274">FAD</keyword>
<keyword evidence="10 12" id="KW-0560">Oxidoreductase</keyword>
<dbReference type="EC" id="1.3.3.15" evidence="6 12"/>
<evidence type="ECO:0000256" key="6">
    <source>
        <dbReference type="ARBA" id="ARBA00012402"/>
    </source>
</evidence>
<evidence type="ECO:0000256" key="12">
    <source>
        <dbReference type="RuleBase" id="RU364052"/>
    </source>
</evidence>
<proteinExistence type="inferred from homology"/>
<dbReference type="InterPro" id="IPR036188">
    <property type="entry name" value="FAD/NAD-bd_sf"/>
</dbReference>
<dbReference type="InterPro" id="IPR004572">
    <property type="entry name" value="Protoporphyrinogen_oxidase"/>
</dbReference>
<evidence type="ECO:0000256" key="13">
    <source>
        <dbReference type="SAM" id="MobiDB-lite"/>
    </source>
</evidence>
<dbReference type="InterPro" id="IPR050464">
    <property type="entry name" value="Zeta_carotene_desat/Oxidored"/>
</dbReference>
<comment type="similarity">
    <text evidence="5 12">Belongs to the protoporphyrinogen/coproporphyrinogen oxidase family. Coproporphyrinogen III oxidase subfamily.</text>
</comment>
<evidence type="ECO:0000256" key="3">
    <source>
        <dbReference type="ARBA" id="ARBA00002185"/>
    </source>
</evidence>
<evidence type="ECO:0000256" key="10">
    <source>
        <dbReference type="ARBA" id="ARBA00023002"/>
    </source>
</evidence>
<evidence type="ECO:0000256" key="9">
    <source>
        <dbReference type="ARBA" id="ARBA00022827"/>
    </source>
</evidence>
<comment type="function">
    <text evidence="3 12">Involved in coproporphyrin-dependent heme b biosynthesis. Catalyzes the oxidation of coproporphyrinogen III to coproporphyrin III.</text>
</comment>
<accession>A0A212T3W7</accession>
<dbReference type="GO" id="GO:0006783">
    <property type="term" value="P:heme biosynthetic process"/>
    <property type="evidence" value="ECO:0007669"/>
    <property type="project" value="UniProtKB-UniRule"/>
</dbReference>
<keyword evidence="16" id="KW-1185">Reference proteome</keyword>
<dbReference type="PANTHER" id="PTHR42923:SF3">
    <property type="entry name" value="PROTOPORPHYRINOGEN OXIDASE"/>
    <property type="match status" value="1"/>
</dbReference>
<dbReference type="AlphaFoldDB" id="A0A212T3W7"/>
<reference evidence="15 16" key="1">
    <citation type="submission" date="2017-06" db="EMBL/GenBank/DDBJ databases">
        <authorList>
            <person name="Kim H.J."/>
            <person name="Triplett B.A."/>
        </authorList>
    </citation>
    <scope>NUCLEOTIDE SEQUENCE [LARGE SCALE GENOMIC DNA]</scope>
    <source>
        <strain evidence="15 16">DSM 22179</strain>
    </source>
</reference>
<keyword evidence="12" id="KW-0963">Cytoplasm</keyword>
<sequence length="484" mass="48620">MAGAPSCSVIVVGGGISGLVAARSLVVEHGVPAEQVTLLEASERVGGVLHRREIAGNPVDVGAESVLTTRPEATALLAELGLDGELRRPTGVPASVWTRGALHPVPRGTLMGIPGDPSGLAGLLTPAEVERADDRGREHTPVTGDLSLGELVEERLGAAVVDRLLEPLLGGVYAGQARRLSARACLPRVHEAASAGASLTATVAELTAGTGGTQASPRAATDGAPRPAPPFASLPGGLARLPEEIAEDLARRGVDLRLGVPAEALEQTAGGWVVTTGAGERLEAERVVVALPAPAAARLLALASPAAAEQLAGIETASMAVVTWAYETAALPALERSGFLVPPVDGRAIKAATFTAAKWGPVGDGTASYLRASLGRAGDAAVLDHGDDELAALALADVREAVALLEGAPSLPEPVATHVQRWDDALPQYAVGHVERIAAVRAAVAGLPGLELAGSAYDGVGIPACIGTARAAAAALVAGGTMAP</sequence>
<comment type="pathway">
    <text evidence="4 12">Porphyrin-containing compound metabolism; protoheme biosynthesis.</text>
</comment>
<dbReference type="Gene3D" id="1.10.3110.10">
    <property type="entry name" value="protoporphyrinogen ix oxidase, domain 3"/>
    <property type="match status" value="1"/>
</dbReference>
<dbReference type="Gene3D" id="3.90.660.20">
    <property type="entry name" value="Protoporphyrinogen oxidase, mitochondrial, domain 2"/>
    <property type="match status" value="1"/>
</dbReference>
<dbReference type="GO" id="GO:0004729">
    <property type="term" value="F:oxygen-dependent protoporphyrinogen oxidase activity"/>
    <property type="evidence" value="ECO:0007669"/>
    <property type="project" value="UniProtKB-UniRule"/>
</dbReference>
<protein>
    <recommendedName>
        <fullName evidence="7 12">Coproporphyrinogen III oxidase</fullName>
        <ecNumber evidence="6 12">1.3.3.15</ecNumber>
    </recommendedName>
</protein>